<dbReference type="OrthoDB" id="409956at2759"/>
<comment type="similarity">
    <text evidence="2">Belongs to the DAMOX/DASOX family.</text>
</comment>
<dbReference type="AlphaFoldDB" id="A0A3N4M6B4"/>
<dbReference type="InterPro" id="IPR023209">
    <property type="entry name" value="DAO"/>
</dbReference>
<dbReference type="GO" id="GO:0071949">
    <property type="term" value="F:FAD binding"/>
    <property type="evidence" value="ECO:0007669"/>
    <property type="project" value="InterPro"/>
</dbReference>
<dbReference type="PANTHER" id="PTHR11530">
    <property type="entry name" value="D-AMINO ACID OXIDASE"/>
    <property type="match status" value="1"/>
</dbReference>
<name>A0A3N4M6B4_9PEZI</name>
<protein>
    <submittedName>
        <fullName evidence="8">Nucleotide-binding domain-containing protein</fullName>
    </submittedName>
</protein>
<feature type="binding site" evidence="6">
    <location>
        <position position="290"/>
    </location>
    <ligand>
        <name>D-dopa</name>
        <dbReference type="ChEBI" id="CHEBI:149689"/>
    </ligand>
</feature>
<feature type="domain" description="FAD dependent oxidoreductase" evidence="7">
    <location>
        <begin position="5"/>
        <end position="304"/>
    </location>
</feature>
<evidence type="ECO:0000256" key="1">
    <source>
        <dbReference type="ARBA" id="ARBA00001974"/>
    </source>
</evidence>
<dbReference type="PANTHER" id="PTHR11530:SF16">
    <property type="entry name" value="D-AMINO ACID OXIDASE (AFU_ORTHOLOGUE AFUA_5G11290)"/>
    <property type="match status" value="1"/>
</dbReference>
<dbReference type="Pfam" id="PF01266">
    <property type="entry name" value="DAO"/>
    <property type="match status" value="1"/>
</dbReference>
<feature type="binding site" evidence="6">
    <location>
        <position position="167"/>
    </location>
    <ligand>
        <name>FAD</name>
        <dbReference type="ChEBI" id="CHEBI:57692"/>
    </ligand>
</feature>
<keyword evidence="5" id="KW-0560">Oxidoreductase</keyword>
<gene>
    <name evidence="8" type="ORF">L211DRAFT_860026</name>
</gene>
<sequence>MANIAGVAGLTTALTLARTTNHKITVHMPGDYDIEYTSPWAGTNCCRAVSARNTPAAEWDRVTFKELWRLAKNAPEAGIHVQDMIIYSRIADAGKFCPLSSSELPPDVDSGIRFKSVYINTALYLPHLTSQCLAYGIVFKRAVLTHILGALSFHHLAPRADLIVNCTGLLASNLGGQIVVVRNTTPAMYIISGIDSSYDDECMYIMTRAAGGGTVLGGSYEKEIMKRAIRYCPELVKPGYGIEDLDVVRHCVGLRPSRVSEPRLELEKKVWDGWEGLGEVRVVHNYGAGGFGYQASYGMAENVSRLAEESLAEAEFKTLTKVKL</sequence>
<keyword evidence="4 6" id="KW-0274">FAD</keyword>
<feature type="binding site" evidence="6">
    <location>
        <begin position="37"/>
        <end position="38"/>
    </location>
    <ligand>
        <name>FAD</name>
        <dbReference type="ChEBI" id="CHEBI:57692"/>
    </ligand>
</feature>
<dbReference type="GO" id="GO:0003884">
    <property type="term" value="F:D-amino-acid oxidase activity"/>
    <property type="evidence" value="ECO:0007669"/>
    <property type="project" value="InterPro"/>
</dbReference>
<proteinExistence type="inferred from homology"/>
<dbReference type="PIRSF" id="PIRSF000189">
    <property type="entry name" value="D-aa_oxidase"/>
    <property type="match status" value="1"/>
</dbReference>
<evidence type="ECO:0000313" key="9">
    <source>
        <dbReference type="Proteomes" id="UP000267821"/>
    </source>
</evidence>
<dbReference type="SUPFAM" id="SSF54373">
    <property type="entry name" value="FAD-linked reductases, C-terminal domain"/>
    <property type="match status" value="1"/>
</dbReference>
<dbReference type="GO" id="GO:0019478">
    <property type="term" value="P:D-amino acid catabolic process"/>
    <property type="evidence" value="ECO:0007669"/>
    <property type="project" value="TreeGrafter"/>
</dbReference>
<evidence type="ECO:0000256" key="6">
    <source>
        <dbReference type="PIRSR" id="PIRSR000189-1"/>
    </source>
</evidence>
<accession>A0A3N4M6B4</accession>
<keyword evidence="3" id="KW-0285">Flavoprotein</keyword>
<feature type="binding site" evidence="6">
    <location>
        <position position="255"/>
    </location>
    <ligand>
        <name>D-dopa</name>
        <dbReference type="ChEBI" id="CHEBI:149689"/>
    </ligand>
</feature>
<dbReference type="Gene3D" id="3.40.50.720">
    <property type="entry name" value="NAD(P)-binding Rossmann-like Domain"/>
    <property type="match status" value="1"/>
</dbReference>
<dbReference type="EMBL" id="ML121529">
    <property type="protein sequence ID" value="RPB28281.1"/>
    <property type="molecule type" value="Genomic_DNA"/>
</dbReference>
<reference evidence="8 9" key="1">
    <citation type="journal article" date="2018" name="Nat. Ecol. Evol.">
        <title>Pezizomycetes genomes reveal the molecular basis of ectomycorrhizal truffle lifestyle.</title>
        <authorList>
            <person name="Murat C."/>
            <person name="Payen T."/>
            <person name="Noel B."/>
            <person name="Kuo A."/>
            <person name="Morin E."/>
            <person name="Chen J."/>
            <person name="Kohler A."/>
            <person name="Krizsan K."/>
            <person name="Balestrini R."/>
            <person name="Da Silva C."/>
            <person name="Montanini B."/>
            <person name="Hainaut M."/>
            <person name="Levati E."/>
            <person name="Barry K.W."/>
            <person name="Belfiori B."/>
            <person name="Cichocki N."/>
            <person name="Clum A."/>
            <person name="Dockter R.B."/>
            <person name="Fauchery L."/>
            <person name="Guy J."/>
            <person name="Iotti M."/>
            <person name="Le Tacon F."/>
            <person name="Lindquist E.A."/>
            <person name="Lipzen A."/>
            <person name="Malagnac F."/>
            <person name="Mello A."/>
            <person name="Molinier V."/>
            <person name="Miyauchi S."/>
            <person name="Poulain J."/>
            <person name="Riccioni C."/>
            <person name="Rubini A."/>
            <person name="Sitrit Y."/>
            <person name="Splivallo R."/>
            <person name="Traeger S."/>
            <person name="Wang M."/>
            <person name="Zifcakova L."/>
            <person name="Wipf D."/>
            <person name="Zambonelli A."/>
            <person name="Paolocci F."/>
            <person name="Nowrousian M."/>
            <person name="Ottonello S."/>
            <person name="Baldrian P."/>
            <person name="Spatafora J.W."/>
            <person name="Henrissat B."/>
            <person name="Nagy L.G."/>
            <person name="Aury J.M."/>
            <person name="Wincker P."/>
            <person name="Grigoriev I.V."/>
            <person name="Bonfante P."/>
            <person name="Martin F.M."/>
        </authorList>
    </citation>
    <scope>NUCLEOTIDE SEQUENCE [LARGE SCALE GENOMIC DNA]</scope>
    <source>
        <strain evidence="8 9">ATCC MYA-4762</strain>
    </source>
</reference>
<evidence type="ECO:0000313" key="8">
    <source>
        <dbReference type="EMBL" id="RPB28281.1"/>
    </source>
</evidence>
<dbReference type="STRING" id="1051890.A0A3N4M6B4"/>
<dbReference type="InParanoid" id="A0A3N4M6B4"/>
<dbReference type="Gene3D" id="3.30.9.10">
    <property type="entry name" value="D-Amino Acid Oxidase, subunit A, domain 2"/>
    <property type="match status" value="1"/>
</dbReference>
<dbReference type="InterPro" id="IPR006076">
    <property type="entry name" value="FAD-dep_OxRdtase"/>
</dbReference>
<keyword evidence="9" id="KW-1185">Reference proteome</keyword>
<dbReference type="PROSITE" id="PS00677">
    <property type="entry name" value="DAO"/>
    <property type="match status" value="1"/>
</dbReference>
<evidence type="ECO:0000256" key="2">
    <source>
        <dbReference type="ARBA" id="ARBA00006730"/>
    </source>
</evidence>
<dbReference type="SUPFAM" id="SSF51971">
    <property type="entry name" value="Nucleotide-binding domain"/>
    <property type="match status" value="1"/>
</dbReference>
<dbReference type="InterPro" id="IPR006181">
    <property type="entry name" value="D-amino_acid_oxidase_CS"/>
</dbReference>
<evidence type="ECO:0000259" key="7">
    <source>
        <dbReference type="Pfam" id="PF01266"/>
    </source>
</evidence>
<comment type="cofactor">
    <cofactor evidence="1 6">
        <name>FAD</name>
        <dbReference type="ChEBI" id="CHEBI:57692"/>
    </cofactor>
</comment>
<dbReference type="Proteomes" id="UP000267821">
    <property type="component" value="Unassembled WGS sequence"/>
</dbReference>
<organism evidence="8 9">
    <name type="scientific">Terfezia boudieri ATCC MYA-4762</name>
    <dbReference type="NCBI Taxonomy" id="1051890"/>
    <lineage>
        <taxon>Eukaryota</taxon>
        <taxon>Fungi</taxon>
        <taxon>Dikarya</taxon>
        <taxon>Ascomycota</taxon>
        <taxon>Pezizomycotina</taxon>
        <taxon>Pezizomycetes</taxon>
        <taxon>Pezizales</taxon>
        <taxon>Pezizaceae</taxon>
        <taxon>Terfezia</taxon>
    </lineage>
</organism>
<evidence type="ECO:0000256" key="3">
    <source>
        <dbReference type="ARBA" id="ARBA00022630"/>
    </source>
</evidence>
<evidence type="ECO:0000256" key="4">
    <source>
        <dbReference type="ARBA" id="ARBA00022827"/>
    </source>
</evidence>
<evidence type="ECO:0000256" key="5">
    <source>
        <dbReference type="ARBA" id="ARBA00023002"/>
    </source>
</evidence>
<dbReference type="GO" id="GO:0005737">
    <property type="term" value="C:cytoplasm"/>
    <property type="evidence" value="ECO:0007669"/>
    <property type="project" value="TreeGrafter"/>
</dbReference>